<feature type="compositionally biased region" description="Polar residues" evidence="2">
    <location>
        <begin position="128"/>
        <end position="142"/>
    </location>
</feature>
<dbReference type="InterPro" id="IPR036875">
    <property type="entry name" value="Znf_CCHC_sf"/>
</dbReference>
<feature type="compositionally biased region" description="Polar residues" evidence="2">
    <location>
        <begin position="155"/>
        <end position="165"/>
    </location>
</feature>
<name>A0A9J5WYY5_SOLCO</name>
<sequence length="165" mass="18178">MNPLNFTGSSTTKDPENSIEELKKVFEIMNIVDTERVELVAYQLKNVVRTWFDQWKEGRTKDAPPATKEKVAPSSASALAPMNKGEYNGKNSQHLRPRPAQSQGSVAQGGCFKCGQEGHFMKEFPKNRQGSGNQGNRAQYSSAAPPDKEVPRGATSITGRETNHL</sequence>
<gene>
    <name evidence="4" type="ORF">H5410_050817</name>
</gene>
<evidence type="ECO:0000313" key="5">
    <source>
        <dbReference type="Proteomes" id="UP000824120"/>
    </source>
</evidence>
<dbReference type="Gene3D" id="4.10.60.10">
    <property type="entry name" value="Zinc finger, CCHC-type"/>
    <property type="match status" value="1"/>
</dbReference>
<dbReference type="GO" id="GO:0003676">
    <property type="term" value="F:nucleic acid binding"/>
    <property type="evidence" value="ECO:0007669"/>
    <property type="project" value="InterPro"/>
</dbReference>
<dbReference type="Pfam" id="PF00098">
    <property type="entry name" value="zf-CCHC"/>
    <property type="match status" value="1"/>
</dbReference>
<protein>
    <recommendedName>
        <fullName evidence="3">CCHC-type domain-containing protein</fullName>
    </recommendedName>
</protein>
<dbReference type="PROSITE" id="PS50158">
    <property type="entry name" value="ZF_CCHC"/>
    <property type="match status" value="1"/>
</dbReference>
<dbReference type="GO" id="GO:0008270">
    <property type="term" value="F:zinc ion binding"/>
    <property type="evidence" value="ECO:0007669"/>
    <property type="project" value="UniProtKB-KW"/>
</dbReference>
<dbReference type="AlphaFoldDB" id="A0A9J5WYY5"/>
<evidence type="ECO:0000259" key="3">
    <source>
        <dbReference type="PROSITE" id="PS50158"/>
    </source>
</evidence>
<feature type="region of interest" description="Disordered" evidence="2">
    <location>
        <begin position="59"/>
        <end position="109"/>
    </location>
</feature>
<feature type="compositionally biased region" description="Polar residues" evidence="2">
    <location>
        <begin position="89"/>
        <end position="106"/>
    </location>
</feature>
<dbReference type="InterPro" id="IPR001878">
    <property type="entry name" value="Znf_CCHC"/>
</dbReference>
<reference evidence="4 5" key="1">
    <citation type="submission" date="2020-09" db="EMBL/GenBank/DDBJ databases">
        <title>De no assembly of potato wild relative species, Solanum commersonii.</title>
        <authorList>
            <person name="Cho K."/>
        </authorList>
    </citation>
    <scope>NUCLEOTIDE SEQUENCE [LARGE SCALE GENOMIC DNA]</scope>
    <source>
        <strain evidence="4">LZ3.2</strain>
        <tissue evidence="4">Leaf</tissue>
    </source>
</reference>
<evidence type="ECO:0000313" key="4">
    <source>
        <dbReference type="EMBL" id="KAG5580190.1"/>
    </source>
</evidence>
<keyword evidence="5" id="KW-1185">Reference proteome</keyword>
<dbReference type="Proteomes" id="UP000824120">
    <property type="component" value="Chromosome 10"/>
</dbReference>
<dbReference type="SUPFAM" id="SSF57756">
    <property type="entry name" value="Retrovirus zinc finger-like domains"/>
    <property type="match status" value="1"/>
</dbReference>
<keyword evidence="1" id="KW-0479">Metal-binding</keyword>
<feature type="compositionally biased region" description="Basic and acidic residues" evidence="2">
    <location>
        <begin position="59"/>
        <end position="71"/>
    </location>
</feature>
<feature type="region of interest" description="Disordered" evidence="2">
    <location>
        <begin position="122"/>
        <end position="165"/>
    </location>
</feature>
<evidence type="ECO:0000256" key="2">
    <source>
        <dbReference type="SAM" id="MobiDB-lite"/>
    </source>
</evidence>
<evidence type="ECO:0000256" key="1">
    <source>
        <dbReference type="PROSITE-ProRule" id="PRU00047"/>
    </source>
</evidence>
<dbReference type="EMBL" id="JACXVP010000010">
    <property type="protein sequence ID" value="KAG5580190.1"/>
    <property type="molecule type" value="Genomic_DNA"/>
</dbReference>
<proteinExistence type="predicted"/>
<keyword evidence="1" id="KW-0862">Zinc</keyword>
<feature type="domain" description="CCHC-type" evidence="3">
    <location>
        <begin position="111"/>
        <end position="126"/>
    </location>
</feature>
<accession>A0A9J5WYY5</accession>
<dbReference type="OrthoDB" id="1305854at2759"/>
<comment type="caution">
    <text evidence="4">The sequence shown here is derived from an EMBL/GenBank/DDBJ whole genome shotgun (WGS) entry which is preliminary data.</text>
</comment>
<keyword evidence="1" id="KW-0863">Zinc-finger</keyword>
<organism evidence="4 5">
    <name type="scientific">Solanum commersonii</name>
    <name type="common">Commerson's wild potato</name>
    <name type="synonym">Commerson's nightshade</name>
    <dbReference type="NCBI Taxonomy" id="4109"/>
    <lineage>
        <taxon>Eukaryota</taxon>
        <taxon>Viridiplantae</taxon>
        <taxon>Streptophyta</taxon>
        <taxon>Embryophyta</taxon>
        <taxon>Tracheophyta</taxon>
        <taxon>Spermatophyta</taxon>
        <taxon>Magnoliopsida</taxon>
        <taxon>eudicotyledons</taxon>
        <taxon>Gunneridae</taxon>
        <taxon>Pentapetalae</taxon>
        <taxon>asterids</taxon>
        <taxon>lamiids</taxon>
        <taxon>Solanales</taxon>
        <taxon>Solanaceae</taxon>
        <taxon>Solanoideae</taxon>
        <taxon>Solaneae</taxon>
        <taxon>Solanum</taxon>
    </lineage>
</organism>